<evidence type="ECO:0000256" key="7">
    <source>
        <dbReference type="RuleBase" id="RU363032"/>
    </source>
</evidence>
<keyword evidence="3" id="KW-1003">Cell membrane</keyword>
<dbReference type="InterPro" id="IPR000515">
    <property type="entry name" value="MetI-like"/>
</dbReference>
<keyword evidence="6 7" id="KW-0472">Membrane</keyword>
<evidence type="ECO:0000256" key="1">
    <source>
        <dbReference type="ARBA" id="ARBA00004651"/>
    </source>
</evidence>
<comment type="similarity">
    <text evidence="7">Belongs to the binding-protein-dependent transport system permease family.</text>
</comment>
<evidence type="ECO:0000256" key="3">
    <source>
        <dbReference type="ARBA" id="ARBA00022475"/>
    </source>
</evidence>
<dbReference type="Pfam" id="PF00528">
    <property type="entry name" value="BPD_transp_1"/>
    <property type="match status" value="1"/>
</dbReference>
<dbReference type="EMBL" id="JBHSMG010000006">
    <property type="protein sequence ID" value="MFC5503553.1"/>
    <property type="molecule type" value="Genomic_DNA"/>
</dbReference>
<keyword evidence="10" id="KW-1185">Reference proteome</keyword>
<dbReference type="PANTHER" id="PTHR30151:SF0">
    <property type="entry name" value="ABC TRANSPORTER PERMEASE PROTEIN MJ0413-RELATED"/>
    <property type="match status" value="1"/>
</dbReference>
<evidence type="ECO:0000313" key="9">
    <source>
        <dbReference type="EMBL" id="MFC5503553.1"/>
    </source>
</evidence>
<dbReference type="Proteomes" id="UP001596039">
    <property type="component" value="Unassembled WGS sequence"/>
</dbReference>
<dbReference type="RefSeq" id="WP_386741283.1">
    <property type="nucleotide sequence ID" value="NZ_JBHSMG010000006.1"/>
</dbReference>
<evidence type="ECO:0000256" key="2">
    <source>
        <dbReference type="ARBA" id="ARBA00022448"/>
    </source>
</evidence>
<dbReference type="Gene3D" id="1.10.3720.10">
    <property type="entry name" value="MetI-like"/>
    <property type="match status" value="1"/>
</dbReference>
<keyword evidence="4 7" id="KW-0812">Transmembrane</keyword>
<dbReference type="InterPro" id="IPR035906">
    <property type="entry name" value="MetI-like_sf"/>
</dbReference>
<feature type="transmembrane region" description="Helical" evidence="7">
    <location>
        <begin position="62"/>
        <end position="95"/>
    </location>
</feature>
<keyword evidence="2 7" id="KW-0813">Transport</keyword>
<organism evidence="9 10">
    <name type="scientific">Lysinimonas soli</name>
    <dbReference type="NCBI Taxonomy" id="1074233"/>
    <lineage>
        <taxon>Bacteria</taxon>
        <taxon>Bacillati</taxon>
        <taxon>Actinomycetota</taxon>
        <taxon>Actinomycetes</taxon>
        <taxon>Micrococcales</taxon>
        <taxon>Microbacteriaceae</taxon>
        <taxon>Lysinimonas</taxon>
    </lineage>
</organism>
<comment type="caution">
    <text evidence="9">The sequence shown here is derived from an EMBL/GenBank/DDBJ whole genome shotgun (WGS) entry which is preliminary data.</text>
</comment>
<feature type="transmembrane region" description="Helical" evidence="7">
    <location>
        <begin position="18"/>
        <end position="41"/>
    </location>
</feature>
<reference evidence="10" key="1">
    <citation type="journal article" date="2019" name="Int. J. Syst. Evol. Microbiol.">
        <title>The Global Catalogue of Microorganisms (GCM) 10K type strain sequencing project: providing services to taxonomists for standard genome sequencing and annotation.</title>
        <authorList>
            <consortium name="The Broad Institute Genomics Platform"/>
            <consortium name="The Broad Institute Genome Sequencing Center for Infectious Disease"/>
            <person name="Wu L."/>
            <person name="Ma J."/>
        </authorList>
    </citation>
    <scope>NUCLEOTIDE SEQUENCE [LARGE SCALE GENOMIC DNA]</scope>
    <source>
        <strain evidence="10">CGMCC 4.6997</strain>
    </source>
</reference>
<dbReference type="PANTHER" id="PTHR30151">
    <property type="entry name" value="ALKANE SULFONATE ABC TRANSPORTER-RELATED, MEMBRANE SUBUNIT"/>
    <property type="match status" value="1"/>
</dbReference>
<evidence type="ECO:0000256" key="6">
    <source>
        <dbReference type="ARBA" id="ARBA00023136"/>
    </source>
</evidence>
<dbReference type="CDD" id="cd06261">
    <property type="entry name" value="TM_PBP2"/>
    <property type="match status" value="1"/>
</dbReference>
<proteinExistence type="inferred from homology"/>
<evidence type="ECO:0000256" key="4">
    <source>
        <dbReference type="ARBA" id="ARBA00022692"/>
    </source>
</evidence>
<feature type="transmembrane region" description="Helical" evidence="7">
    <location>
        <begin position="101"/>
        <end position="122"/>
    </location>
</feature>
<evidence type="ECO:0000313" key="10">
    <source>
        <dbReference type="Proteomes" id="UP001596039"/>
    </source>
</evidence>
<sequence length="263" mass="27167">MSARTAAGGFGSRRLVRVVAPILLGVLALALWQGLVVVLDIKPFVLPGPIAIGTQFGLRAPFVLTAALITAGNALVGLVIGIVLGVVGAALAASLRALDELSAPLVTAASVIPIVSLAPALYTMFGADVQTTRVLIAALASFIPVYFNSLRGLRTVAPIHRDLMRSYAASRWQATRAVTLPGALPYFFTGVRIASSLAVISALIAEDFGGPINGLGTSITSAVSSSNYPLAWAFVLGAIITGLVFYCVTLALETVATWHRASA</sequence>
<keyword evidence="5 7" id="KW-1133">Transmembrane helix</keyword>
<feature type="transmembrane region" description="Helical" evidence="7">
    <location>
        <begin position="230"/>
        <end position="252"/>
    </location>
</feature>
<gene>
    <name evidence="9" type="ORF">ACFPJ4_14995</name>
</gene>
<feature type="transmembrane region" description="Helical" evidence="7">
    <location>
        <begin position="134"/>
        <end position="153"/>
    </location>
</feature>
<comment type="subcellular location">
    <subcellularLocation>
        <location evidence="1 7">Cell membrane</location>
        <topology evidence="1 7">Multi-pass membrane protein</topology>
    </subcellularLocation>
</comment>
<protein>
    <submittedName>
        <fullName evidence="9">ABC transporter permease</fullName>
    </submittedName>
</protein>
<evidence type="ECO:0000259" key="8">
    <source>
        <dbReference type="PROSITE" id="PS50928"/>
    </source>
</evidence>
<evidence type="ECO:0000256" key="5">
    <source>
        <dbReference type="ARBA" id="ARBA00022989"/>
    </source>
</evidence>
<dbReference type="SUPFAM" id="SSF161098">
    <property type="entry name" value="MetI-like"/>
    <property type="match status" value="1"/>
</dbReference>
<accession>A0ABW0NU67</accession>
<name>A0ABW0NU67_9MICO</name>
<dbReference type="PROSITE" id="PS50928">
    <property type="entry name" value="ABC_TM1"/>
    <property type="match status" value="1"/>
</dbReference>
<feature type="domain" description="ABC transmembrane type-1" evidence="8">
    <location>
        <begin position="63"/>
        <end position="249"/>
    </location>
</feature>